<dbReference type="AlphaFoldDB" id="A0A4R5YJ98"/>
<dbReference type="RefSeq" id="WP_133409622.1">
    <property type="nucleotide sequence ID" value="NZ_SMZT01000002.1"/>
</dbReference>
<feature type="transmembrane region" description="Helical" evidence="2">
    <location>
        <begin position="161"/>
        <end position="187"/>
    </location>
</feature>
<organism evidence="4 5">
    <name type="scientific">Kocuria rosea</name>
    <name type="common">Deinococcus erythromyxa</name>
    <name type="synonym">Micrococcus rubens</name>
    <dbReference type="NCBI Taxonomy" id="1275"/>
    <lineage>
        <taxon>Bacteria</taxon>
        <taxon>Bacillati</taxon>
        <taxon>Actinomycetota</taxon>
        <taxon>Actinomycetes</taxon>
        <taxon>Micrococcales</taxon>
        <taxon>Micrococcaceae</taxon>
        <taxon>Kocuria</taxon>
    </lineage>
</organism>
<feature type="compositionally biased region" description="Polar residues" evidence="1">
    <location>
        <begin position="27"/>
        <end position="40"/>
    </location>
</feature>
<evidence type="ECO:0000256" key="2">
    <source>
        <dbReference type="SAM" id="Phobius"/>
    </source>
</evidence>
<dbReference type="EMBL" id="SMZT01000002">
    <property type="protein sequence ID" value="TDL44529.1"/>
    <property type="molecule type" value="Genomic_DNA"/>
</dbReference>
<feature type="domain" description="DUF3566" evidence="3">
    <location>
        <begin position="87"/>
        <end position="203"/>
    </location>
</feature>
<keyword evidence="2" id="KW-0472">Membrane</keyword>
<evidence type="ECO:0000313" key="5">
    <source>
        <dbReference type="Proteomes" id="UP000295163"/>
    </source>
</evidence>
<feature type="compositionally biased region" description="Low complexity" evidence="1">
    <location>
        <begin position="1"/>
        <end position="16"/>
    </location>
</feature>
<feature type="region of interest" description="Disordered" evidence="1">
    <location>
        <begin position="1"/>
        <end position="82"/>
    </location>
</feature>
<evidence type="ECO:0000313" key="4">
    <source>
        <dbReference type="EMBL" id="TDL44529.1"/>
    </source>
</evidence>
<dbReference type="Proteomes" id="UP000295163">
    <property type="component" value="Unassembled WGS sequence"/>
</dbReference>
<comment type="caution">
    <text evidence="4">The sequence shown here is derived from an EMBL/GenBank/DDBJ whole genome shotgun (WGS) entry which is preliminary data.</text>
</comment>
<dbReference type="GeneID" id="64346855"/>
<proteinExistence type="predicted"/>
<evidence type="ECO:0000259" key="3">
    <source>
        <dbReference type="Pfam" id="PF12089"/>
    </source>
</evidence>
<dbReference type="InterPro" id="IPR021949">
    <property type="entry name" value="DUF3566_TM"/>
</dbReference>
<sequence>MSSSSGSNAAGRSGRSPLASAPRPGNGSPSGTARPSTSARTAPKPAKSGSGPAKSSATRSGSGPAKSARPASSTKGLVRPAPRPRVRRARLVVSKVDTWSVLKLAFLLSVALGIITVVAAVVLWIVLDLTGLFDGINELLGMLGGAGGALNIKDFLSLGQIAIFATIVSVVNVILLTALSVLAALLYNIAAALVGGIGLTLTDD</sequence>
<keyword evidence="2" id="KW-1133">Transmembrane helix</keyword>
<feature type="compositionally biased region" description="Low complexity" evidence="1">
    <location>
        <begin position="42"/>
        <end position="57"/>
    </location>
</feature>
<reference evidence="4 5" key="1">
    <citation type="submission" date="2019-03" db="EMBL/GenBank/DDBJ databases">
        <title>Genome Sequencing and Assembly of Various Microbes Isolated from Partially Reclaimed Soil and Acid Mine Drainage (AMD) Site.</title>
        <authorList>
            <person name="Steinbock B."/>
            <person name="Bechtold R."/>
            <person name="Sevigny J.L."/>
            <person name="Thomas D."/>
            <person name="Cuthill L.R."/>
            <person name="Aveiro Johannsen E.J."/>
            <person name="Thomas K."/>
            <person name="Ghosh A."/>
        </authorList>
    </citation>
    <scope>NUCLEOTIDE SEQUENCE [LARGE SCALE GENOMIC DNA]</scope>
    <source>
        <strain evidence="4 5">S-A3</strain>
    </source>
</reference>
<accession>A0A4R5YJ98</accession>
<keyword evidence="2" id="KW-0812">Transmembrane</keyword>
<name>A0A4R5YJ98_KOCRO</name>
<evidence type="ECO:0000256" key="1">
    <source>
        <dbReference type="SAM" id="MobiDB-lite"/>
    </source>
</evidence>
<protein>
    <submittedName>
        <fullName evidence="4">DUF3566 domain-containing protein</fullName>
    </submittedName>
</protein>
<dbReference type="Pfam" id="PF12089">
    <property type="entry name" value="DUF3566"/>
    <property type="match status" value="1"/>
</dbReference>
<gene>
    <name evidence="4" type="ORF">E2R59_05470</name>
</gene>
<feature type="transmembrane region" description="Helical" evidence="2">
    <location>
        <begin position="104"/>
        <end position="127"/>
    </location>
</feature>